<protein>
    <submittedName>
        <fullName evidence="2">Uncharacterized protein</fullName>
    </submittedName>
</protein>
<name>A0A815PLV3_9BILA</name>
<proteinExistence type="predicted"/>
<reference evidence="2" key="1">
    <citation type="submission" date="2021-02" db="EMBL/GenBank/DDBJ databases">
        <authorList>
            <person name="Nowell W R."/>
        </authorList>
    </citation>
    <scope>NUCLEOTIDE SEQUENCE</scope>
</reference>
<dbReference type="OrthoDB" id="10050199at2759"/>
<dbReference type="Proteomes" id="UP000663891">
    <property type="component" value="Unassembled WGS sequence"/>
</dbReference>
<accession>A0A815PLV3</accession>
<evidence type="ECO:0000313" key="4">
    <source>
        <dbReference type="Proteomes" id="UP000663891"/>
    </source>
</evidence>
<sequence>MLPKQFIPVLQKLSASYSTTTKAIKLGFADLCAILSKFVIKSWRMIQRGMTEEDVKSLMAFENQLNTDFKNELAKFIDSSRSDLINIYSQLLLETTGGKFENLLKQKDIFQIDLLRQSAELANKSFERGRIQGKIDSIEYQQKIYDMANRNSKEAKSDMKAEITRLRGQIPEYDEKVKEHRDTHYVERGGIWIFSWKVRDVHIDNGERIARENRNNLMKRIRIFQRRLKNWSDHSLTKQRKNATAYLSQYKAQKSQVEKEYKNLEELYNQTEQKFHVVIQQIDEIYRPTETANVISMKTLDELCLGLQTGSQSLISACEKIQTHLAEIDIEPNSIMDAILDALQLINIADEYNDSTQIKDIKRVLALE</sequence>
<keyword evidence="1" id="KW-0175">Coiled coil</keyword>
<feature type="coiled-coil region" evidence="1">
    <location>
        <begin position="240"/>
        <end position="281"/>
    </location>
</feature>
<dbReference type="Proteomes" id="UP000663881">
    <property type="component" value="Unassembled WGS sequence"/>
</dbReference>
<evidence type="ECO:0000313" key="3">
    <source>
        <dbReference type="EMBL" id="CAF4086002.1"/>
    </source>
</evidence>
<dbReference type="AlphaFoldDB" id="A0A815PLV3"/>
<gene>
    <name evidence="3" type="ORF">OKA104_LOCUS34860</name>
    <name evidence="2" type="ORF">VCS650_LOCUS39473</name>
</gene>
<dbReference type="EMBL" id="CAJOAY010004865">
    <property type="protein sequence ID" value="CAF4086002.1"/>
    <property type="molecule type" value="Genomic_DNA"/>
</dbReference>
<dbReference type="EMBL" id="CAJNON010001310">
    <property type="protein sequence ID" value="CAF1451049.1"/>
    <property type="molecule type" value="Genomic_DNA"/>
</dbReference>
<evidence type="ECO:0000256" key="1">
    <source>
        <dbReference type="SAM" id="Coils"/>
    </source>
</evidence>
<evidence type="ECO:0000313" key="2">
    <source>
        <dbReference type="EMBL" id="CAF1451049.1"/>
    </source>
</evidence>
<organism evidence="2 4">
    <name type="scientific">Adineta steineri</name>
    <dbReference type="NCBI Taxonomy" id="433720"/>
    <lineage>
        <taxon>Eukaryota</taxon>
        <taxon>Metazoa</taxon>
        <taxon>Spiralia</taxon>
        <taxon>Gnathifera</taxon>
        <taxon>Rotifera</taxon>
        <taxon>Eurotatoria</taxon>
        <taxon>Bdelloidea</taxon>
        <taxon>Adinetida</taxon>
        <taxon>Adinetidae</taxon>
        <taxon>Adineta</taxon>
    </lineage>
</organism>
<comment type="caution">
    <text evidence="2">The sequence shown here is derived from an EMBL/GenBank/DDBJ whole genome shotgun (WGS) entry which is preliminary data.</text>
</comment>